<gene>
    <name evidence="2" type="ORF">EB796_010825</name>
</gene>
<organism evidence="2 3">
    <name type="scientific">Bugula neritina</name>
    <name type="common">Brown bryozoan</name>
    <name type="synonym">Sertularia neritina</name>
    <dbReference type="NCBI Taxonomy" id="10212"/>
    <lineage>
        <taxon>Eukaryota</taxon>
        <taxon>Metazoa</taxon>
        <taxon>Spiralia</taxon>
        <taxon>Lophotrochozoa</taxon>
        <taxon>Bryozoa</taxon>
        <taxon>Gymnolaemata</taxon>
        <taxon>Cheilostomatida</taxon>
        <taxon>Flustrina</taxon>
        <taxon>Buguloidea</taxon>
        <taxon>Bugulidae</taxon>
        <taxon>Bugula</taxon>
    </lineage>
</organism>
<sequence length="74" mass="8177">MTAILLLHIKCRSPGSIGLTVSCRQSSSHSVKLKFNPECTRDPSKRRRGGFMILGKLVLFGCVISTTLSHLDYI</sequence>
<evidence type="ECO:0000256" key="1">
    <source>
        <dbReference type="SAM" id="Phobius"/>
    </source>
</evidence>
<accession>A0A7J7JWV3</accession>
<keyword evidence="1" id="KW-1133">Transmembrane helix</keyword>
<proteinExistence type="predicted"/>
<dbReference type="EMBL" id="VXIV02001661">
    <property type="protein sequence ID" value="KAF6030862.1"/>
    <property type="molecule type" value="Genomic_DNA"/>
</dbReference>
<evidence type="ECO:0000313" key="2">
    <source>
        <dbReference type="EMBL" id="KAF6030862.1"/>
    </source>
</evidence>
<dbReference type="OrthoDB" id="410651at2759"/>
<keyword evidence="3" id="KW-1185">Reference proteome</keyword>
<dbReference type="Proteomes" id="UP000593567">
    <property type="component" value="Unassembled WGS sequence"/>
</dbReference>
<dbReference type="AlphaFoldDB" id="A0A7J7JWV3"/>
<protein>
    <submittedName>
        <fullName evidence="2">Uncharacterized protein</fullName>
    </submittedName>
</protein>
<keyword evidence="1" id="KW-0472">Membrane</keyword>
<evidence type="ECO:0000313" key="3">
    <source>
        <dbReference type="Proteomes" id="UP000593567"/>
    </source>
</evidence>
<keyword evidence="1" id="KW-0812">Transmembrane</keyword>
<reference evidence="2" key="1">
    <citation type="submission" date="2020-06" db="EMBL/GenBank/DDBJ databases">
        <title>Draft genome of Bugula neritina, a colonial animal packing powerful symbionts and potential medicines.</title>
        <authorList>
            <person name="Rayko M."/>
        </authorList>
    </citation>
    <scope>NUCLEOTIDE SEQUENCE [LARGE SCALE GENOMIC DNA]</scope>
    <source>
        <strain evidence="2">Kwan_BN1</strain>
    </source>
</reference>
<name>A0A7J7JWV3_BUGNE</name>
<comment type="caution">
    <text evidence="2">The sequence shown here is derived from an EMBL/GenBank/DDBJ whole genome shotgun (WGS) entry which is preliminary data.</text>
</comment>
<feature type="transmembrane region" description="Helical" evidence="1">
    <location>
        <begin position="51"/>
        <end position="71"/>
    </location>
</feature>